<proteinExistence type="predicted"/>
<reference evidence="2 3" key="1">
    <citation type="submission" date="2018-11" db="EMBL/GenBank/DDBJ databases">
        <authorList>
            <person name="Mardanov A.V."/>
            <person name="Ravin N.V."/>
            <person name="Dedysh S.N."/>
        </authorList>
    </citation>
    <scope>NUCLEOTIDE SEQUENCE [LARGE SCALE GENOMIC DNA]</scope>
    <source>
        <strain evidence="2 3">AF10</strain>
    </source>
</reference>
<organism evidence="2 3">
    <name type="scientific">Granulicella sibirica</name>
    <dbReference type="NCBI Taxonomy" id="2479048"/>
    <lineage>
        <taxon>Bacteria</taxon>
        <taxon>Pseudomonadati</taxon>
        <taxon>Acidobacteriota</taxon>
        <taxon>Terriglobia</taxon>
        <taxon>Terriglobales</taxon>
        <taxon>Acidobacteriaceae</taxon>
        <taxon>Granulicella</taxon>
    </lineage>
</organism>
<feature type="region of interest" description="Disordered" evidence="1">
    <location>
        <begin position="23"/>
        <end position="48"/>
    </location>
</feature>
<dbReference type="Proteomes" id="UP000289437">
    <property type="component" value="Unassembled WGS sequence"/>
</dbReference>
<evidence type="ECO:0000256" key="1">
    <source>
        <dbReference type="SAM" id="MobiDB-lite"/>
    </source>
</evidence>
<reference evidence="3" key="2">
    <citation type="submission" date="2019-02" db="EMBL/GenBank/DDBJ databases">
        <title>Granulicella sibirica sp. nov., a psychrotolerant acidobacterium isolated from an organic soil layer in forested tundra, West Siberia.</title>
        <authorList>
            <person name="Oshkin I.Y."/>
            <person name="Kulichevskaya I.S."/>
            <person name="Rijpstra W.I.C."/>
            <person name="Sinninghe Damste J.S."/>
            <person name="Rakitin A.L."/>
            <person name="Ravin N.V."/>
            <person name="Dedysh S.N."/>
        </authorList>
    </citation>
    <scope>NUCLEOTIDE SEQUENCE [LARGE SCALE GENOMIC DNA]</scope>
    <source>
        <strain evidence="3">AF10</strain>
    </source>
</reference>
<gene>
    <name evidence="2" type="ORF">GRAN_3839</name>
</gene>
<name>A0A4Q0SUM5_9BACT</name>
<feature type="compositionally biased region" description="Low complexity" evidence="1">
    <location>
        <begin position="24"/>
        <end position="34"/>
    </location>
</feature>
<dbReference type="EMBL" id="RDSM01000003">
    <property type="protein sequence ID" value="RXH54735.1"/>
    <property type="molecule type" value="Genomic_DNA"/>
</dbReference>
<evidence type="ECO:0000313" key="3">
    <source>
        <dbReference type="Proteomes" id="UP000289437"/>
    </source>
</evidence>
<accession>A0A4Q0SUM5</accession>
<keyword evidence="3" id="KW-1185">Reference proteome</keyword>
<dbReference type="AlphaFoldDB" id="A0A4Q0SUM5"/>
<evidence type="ECO:0000313" key="2">
    <source>
        <dbReference type="EMBL" id="RXH54735.1"/>
    </source>
</evidence>
<sequence>MTGGCDMATEKALPIPAKVEARVSALSSKSPSSSPVQQHKPAPASHPM</sequence>
<protein>
    <submittedName>
        <fullName evidence="2">Uncharacterized protein</fullName>
    </submittedName>
</protein>
<comment type="caution">
    <text evidence="2">The sequence shown here is derived from an EMBL/GenBank/DDBJ whole genome shotgun (WGS) entry which is preliminary data.</text>
</comment>